<accession>A0A3N1DD16</accession>
<dbReference type="InterPro" id="IPR009057">
    <property type="entry name" value="Homeodomain-like_sf"/>
</dbReference>
<dbReference type="Proteomes" id="UP000272400">
    <property type="component" value="Unassembled WGS sequence"/>
</dbReference>
<proteinExistence type="predicted"/>
<dbReference type="GO" id="GO:0003700">
    <property type="term" value="F:DNA-binding transcription factor activity"/>
    <property type="evidence" value="ECO:0007669"/>
    <property type="project" value="TreeGrafter"/>
</dbReference>
<name>A0A3N1DD16_9ACTN</name>
<feature type="DNA-binding region" description="H-T-H motif" evidence="4">
    <location>
        <begin position="43"/>
        <end position="62"/>
    </location>
</feature>
<dbReference type="AlphaFoldDB" id="A0A3N1DD16"/>
<dbReference type="InterPro" id="IPR001647">
    <property type="entry name" value="HTH_TetR"/>
</dbReference>
<evidence type="ECO:0000256" key="1">
    <source>
        <dbReference type="ARBA" id="ARBA00023015"/>
    </source>
</evidence>
<keyword evidence="7" id="KW-1185">Reference proteome</keyword>
<dbReference type="Pfam" id="PF00440">
    <property type="entry name" value="TetR_N"/>
    <property type="match status" value="1"/>
</dbReference>
<feature type="domain" description="HTH tetR-type" evidence="5">
    <location>
        <begin position="20"/>
        <end position="80"/>
    </location>
</feature>
<evidence type="ECO:0000256" key="2">
    <source>
        <dbReference type="ARBA" id="ARBA00023125"/>
    </source>
</evidence>
<keyword evidence="1" id="KW-0805">Transcription regulation</keyword>
<sequence length="213" mass="23333">MSTRGLPRGRNALPLEEVARLQRERLTRAMAEVLTEKGYAATSVEDVLKRSGVSRLTFYKLFSSKADCFIAALDRANEILRTRVAQAVAEFGEGGDALRRTEYALDAYFRMLEEELPFARVCLVEIYAAGPVAVAHRSAMHEEMAALNAQVLGVTDAQGLRTCRMLVSTMITQAGAPIAENDIEGLRAIRPDLMAFLHDLWNAGLFGKGTGPS</sequence>
<keyword evidence="2 4" id="KW-0238">DNA-binding</keyword>
<gene>
    <name evidence="6" type="ORF">EDD29_8781</name>
</gene>
<dbReference type="GO" id="GO:0000976">
    <property type="term" value="F:transcription cis-regulatory region binding"/>
    <property type="evidence" value="ECO:0007669"/>
    <property type="project" value="TreeGrafter"/>
</dbReference>
<protein>
    <submittedName>
        <fullName evidence="6">TetR family transcriptional regulator</fullName>
    </submittedName>
</protein>
<dbReference type="PANTHER" id="PTHR30055:SF234">
    <property type="entry name" value="HTH-TYPE TRANSCRIPTIONAL REGULATOR BETI"/>
    <property type="match status" value="1"/>
</dbReference>
<dbReference type="RefSeq" id="WP_170201808.1">
    <property type="nucleotide sequence ID" value="NZ_RJKE01000001.1"/>
</dbReference>
<evidence type="ECO:0000313" key="7">
    <source>
        <dbReference type="Proteomes" id="UP000272400"/>
    </source>
</evidence>
<dbReference type="Gene3D" id="1.10.357.10">
    <property type="entry name" value="Tetracycline Repressor, domain 2"/>
    <property type="match status" value="1"/>
</dbReference>
<reference evidence="6 7" key="1">
    <citation type="submission" date="2018-11" db="EMBL/GenBank/DDBJ databases">
        <title>Sequencing the genomes of 1000 actinobacteria strains.</title>
        <authorList>
            <person name="Klenk H.-P."/>
        </authorList>
    </citation>
    <scope>NUCLEOTIDE SEQUENCE [LARGE SCALE GENOMIC DNA]</scope>
    <source>
        <strain evidence="6 7">DSM 44254</strain>
    </source>
</reference>
<dbReference type="InterPro" id="IPR050109">
    <property type="entry name" value="HTH-type_TetR-like_transc_reg"/>
</dbReference>
<evidence type="ECO:0000256" key="4">
    <source>
        <dbReference type="PROSITE-ProRule" id="PRU00335"/>
    </source>
</evidence>
<dbReference type="EMBL" id="RJKE01000001">
    <property type="protein sequence ID" value="ROO91038.1"/>
    <property type="molecule type" value="Genomic_DNA"/>
</dbReference>
<dbReference type="SUPFAM" id="SSF46689">
    <property type="entry name" value="Homeodomain-like"/>
    <property type="match status" value="1"/>
</dbReference>
<evidence type="ECO:0000259" key="5">
    <source>
        <dbReference type="PROSITE" id="PS50977"/>
    </source>
</evidence>
<dbReference type="PANTHER" id="PTHR30055">
    <property type="entry name" value="HTH-TYPE TRANSCRIPTIONAL REGULATOR RUTR"/>
    <property type="match status" value="1"/>
</dbReference>
<evidence type="ECO:0000313" key="6">
    <source>
        <dbReference type="EMBL" id="ROO91038.1"/>
    </source>
</evidence>
<dbReference type="PROSITE" id="PS50977">
    <property type="entry name" value="HTH_TETR_2"/>
    <property type="match status" value="1"/>
</dbReference>
<organism evidence="6 7">
    <name type="scientific">Actinocorallia herbida</name>
    <dbReference type="NCBI Taxonomy" id="58109"/>
    <lineage>
        <taxon>Bacteria</taxon>
        <taxon>Bacillati</taxon>
        <taxon>Actinomycetota</taxon>
        <taxon>Actinomycetes</taxon>
        <taxon>Streptosporangiales</taxon>
        <taxon>Thermomonosporaceae</taxon>
        <taxon>Actinocorallia</taxon>
    </lineage>
</organism>
<keyword evidence="3" id="KW-0804">Transcription</keyword>
<comment type="caution">
    <text evidence="6">The sequence shown here is derived from an EMBL/GenBank/DDBJ whole genome shotgun (WGS) entry which is preliminary data.</text>
</comment>
<evidence type="ECO:0000256" key="3">
    <source>
        <dbReference type="ARBA" id="ARBA00023163"/>
    </source>
</evidence>